<protein>
    <recommendedName>
        <fullName evidence="3">F-box domain-containing protein</fullName>
    </recommendedName>
</protein>
<keyword evidence="2" id="KW-1185">Reference proteome</keyword>
<dbReference type="GeneID" id="54575902"/>
<name>A0A6A6IF10_9PLEO</name>
<sequence>IPPPQAAPICNLPLEIIQHIATYLSSAAAASFSLSSRYIYYALGTDRLSLYLTSPRSKLDRRRNIEILERAFPSHWYCAWCDKFHAHERDGGPKRFEREEKRNCAEFNSYLHSGRDYMLCYHHIRLAMNRELWGGEYGIPPSAFNLQQENDKLKIGKSTGSARLECEARVVSGHFLLHATYHLTLSFSPTRRLQPHTFLSTLYPALPHVVVGHRNSHSGHTGLRSALESALARNWKYDAQLCYVCATDYAVSCTTTTDHRPHLSLCIEVWRDLGSGRNPFDASWRAHGELGRGVEG</sequence>
<dbReference type="InterPro" id="IPR036047">
    <property type="entry name" value="F-box-like_dom_sf"/>
</dbReference>
<dbReference type="AlphaFoldDB" id="A0A6A6IF10"/>
<feature type="non-terminal residue" evidence="1">
    <location>
        <position position="1"/>
    </location>
</feature>
<organism evidence="1 2">
    <name type="scientific">Trematosphaeria pertusa</name>
    <dbReference type="NCBI Taxonomy" id="390896"/>
    <lineage>
        <taxon>Eukaryota</taxon>
        <taxon>Fungi</taxon>
        <taxon>Dikarya</taxon>
        <taxon>Ascomycota</taxon>
        <taxon>Pezizomycotina</taxon>
        <taxon>Dothideomycetes</taxon>
        <taxon>Pleosporomycetidae</taxon>
        <taxon>Pleosporales</taxon>
        <taxon>Massarineae</taxon>
        <taxon>Trematosphaeriaceae</taxon>
        <taxon>Trematosphaeria</taxon>
    </lineage>
</organism>
<dbReference type="SUPFAM" id="SSF81383">
    <property type="entry name" value="F-box domain"/>
    <property type="match status" value="1"/>
</dbReference>
<proteinExistence type="predicted"/>
<dbReference type="EMBL" id="ML987195">
    <property type="protein sequence ID" value="KAF2248779.1"/>
    <property type="molecule type" value="Genomic_DNA"/>
</dbReference>
<reference evidence="1" key="1">
    <citation type="journal article" date="2020" name="Stud. Mycol.">
        <title>101 Dothideomycetes genomes: a test case for predicting lifestyles and emergence of pathogens.</title>
        <authorList>
            <person name="Haridas S."/>
            <person name="Albert R."/>
            <person name="Binder M."/>
            <person name="Bloem J."/>
            <person name="Labutti K."/>
            <person name="Salamov A."/>
            <person name="Andreopoulos B."/>
            <person name="Baker S."/>
            <person name="Barry K."/>
            <person name="Bills G."/>
            <person name="Bluhm B."/>
            <person name="Cannon C."/>
            <person name="Castanera R."/>
            <person name="Culley D."/>
            <person name="Daum C."/>
            <person name="Ezra D."/>
            <person name="Gonzalez J."/>
            <person name="Henrissat B."/>
            <person name="Kuo A."/>
            <person name="Liang C."/>
            <person name="Lipzen A."/>
            <person name="Lutzoni F."/>
            <person name="Magnuson J."/>
            <person name="Mondo S."/>
            <person name="Nolan M."/>
            <person name="Ohm R."/>
            <person name="Pangilinan J."/>
            <person name="Park H.-J."/>
            <person name="Ramirez L."/>
            <person name="Alfaro M."/>
            <person name="Sun H."/>
            <person name="Tritt A."/>
            <person name="Yoshinaga Y."/>
            <person name="Zwiers L.-H."/>
            <person name="Turgeon B."/>
            <person name="Goodwin S."/>
            <person name="Spatafora J."/>
            <person name="Crous P."/>
            <person name="Grigoriev I."/>
        </authorList>
    </citation>
    <scope>NUCLEOTIDE SEQUENCE</scope>
    <source>
        <strain evidence="1">CBS 122368</strain>
    </source>
</reference>
<feature type="non-terminal residue" evidence="1">
    <location>
        <position position="296"/>
    </location>
</feature>
<accession>A0A6A6IF10</accession>
<evidence type="ECO:0000313" key="2">
    <source>
        <dbReference type="Proteomes" id="UP000800094"/>
    </source>
</evidence>
<dbReference type="RefSeq" id="XP_033683783.1">
    <property type="nucleotide sequence ID" value="XM_033822572.1"/>
</dbReference>
<gene>
    <name evidence="1" type="ORF">BU26DRAFT_380706</name>
</gene>
<evidence type="ECO:0000313" key="1">
    <source>
        <dbReference type="EMBL" id="KAF2248779.1"/>
    </source>
</evidence>
<dbReference type="Proteomes" id="UP000800094">
    <property type="component" value="Unassembled WGS sequence"/>
</dbReference>
<dbReference type="OrthoDB" id="3766406at2759"/>
<evidence type="ECO:0008006" key="3">
    <source>
        <dbReference type="Google" id="ProtNLM"/>
    </source>
</evidence>